<reference evidence="1" key="1">
    <citation type="submission" date="2022-04" db="EMBL/GenBank/DDBJ databases">
        <title>Jade perch genome.</title>
        <authorList>
            <person name="Chao B."/>
        </authorList>
    </citation>
    <scope>NUCLEOTIDE SEQUENCE</scope>
    <source>
        <strain evidence="1">CB-2022</strain>
    </source>
</reference>
<gene>
    <name evidence="1" type="ORF">L3Q82_020110</name>
</gene>
<dbReference type="Proteomes" id="UP000831701">
    <property type="component" value="Chromosome 23"/>
</dbReference>
<name>A0ACB8VDC7_9TELE</name>
<evidence type="ECO:0000313" key="2">
    <source>
        <dbReference type="Proteomes" id="UP000831701"/>
    </source>
</evidence>
<comment type="caution">
    <text evidence="1">The sequence shown here is derived from an EMBL/GenBank/DDBJ whole genome shotgun (WGS) entry which is preliminary data.</text>
</comment>
<proteinExistence type="predicted"/>
<dbReference type="EMBL" id="CM041553">
    <property type="protein sequence ID" value="KAI3353583.1"/>
    <property type="molecule type" value="Genomic_DNA"/>
</dbReference>
<keyword evidence="2" id="KW-1185">Reference proteome</keyword>
<protein>
    <submittedName>
        <fullName evidence="1">Uncharacterized protein</fullName>
    </submittedName>
</protein>
<organism evidence="1 2">
    <name type="scientific">Scortum barcoo</name>
    <name type="common">barcoo grunter</name>
    <dbReference type="NCBI Taxonomy" id="214431"/>
    <lineage>
        <taxon>Eukaryota</taxon>
        <taxon>Metazoa</taxon>
        <taxon>Chordata</taxon>
        <taxon>Craniata</taxon>
        <taxon>Vertebrata</taxon>
        <taxon>Euteleostomi</taxon>
        <taxon>Actinopterygii</taxon>
        <taxon>Neopterygii</taxon>
        <taxon>Teleostei</taxon>
        <taxon>Neoteleostei</taxon>
        <taxon>Acanthomorphata</taxon>
        <taxon>Eupercaria</taxon>
        <taxon>Centrarchiformes</taxon>
        <taxon>Terapontoidei</taxon>
        <taxon>Terapontidae</taxon>
        <taxon>Scortum</taxon>
    </lineage>
</organism>
<sequence length="183" mass="20103">MSGARRSSEPPSGLMAAPQPLQAPARPNRLSRSLRQTQQDSPRGQQSVVCVRSSPEFKTPTRIRRSRAGGGFSAESPHNDSDVQQDIIWDATSPSPSRLGKRGKKQPPRVVNISEIVSRIAPKHGRPQVAEPTLQQWIGDSAAIPCTPDVQVPKPKKKSPRWVQRNKHTKNRGSNLFSLLAAE</sequence>
<evidence type="ECO:0000313" key="1">
    <source>
        <dbReference type="EMBL" id="KAI3353583.1"/>
    </source>
</evidence>
<accession>A0ACB8VDC7</accession>